<keyword evidence="1" id="KW-1133">Transmembrane helix</keyword>
<dbReference type="RefSeq" id="WP_345480189.1">
    <property type="nucleotide sequence ID" value="NZ_BAABLP010000002.1"/>
</dbReference>
<organism evidence="3 4">
    <name type="scientific">Amnibacterium soli</name>
    <dbReference type="NCBI Taxonomy" id="1282736"/>
    <lineage>
        <taxon>Bacteria</taxon>
        <taxon>Bacillati</taxon>
        <taxon>Actinomycetota</taxon>
        <taxon>Actinomycetes</taxon>
        <taxon>Micrococcales</taxon>
        <taxon>Microbacteriaceae</taxon>
        <taxon>Amnibacterium</taxon>
    </lineage>
</organism>
<sequence length="186" mass="20082">MVMLEQRTSAAPVADLVDEVDAGPATDEAAERRLRTLALSGAGVFAAILVGFWAWWPAGVVIGLVAGTLAVLHVGRAMQAHAFADSVDGLPDASVEEELREDLDRLRAELGDDWHVFRRAAVLVTRAQWASVAGLQRELRISTAAAQHVMGRLEREGFVGPSRGSRPRVVRLTRDRAAELEALMPA</sequence>
<dbReference type="InterPro" id="IPR018541">
    <property type="entry name" value="Ftsk_gamma"/>
</dbReference>
<feature type="transmembrane region" description="Helical" evidence="1">
    <location>
        <begin position="37"/>
        <end position="56"/>
    </location>
</feature>
<feature type="domain" description="FtsK gamma" evidence="2">
    <location>
        <begin position="108"/>
        <end position="175"/>
    </location>
</feature>
<keyword evidence="4" id="KW-1185">Reference proteome</keyword>
<dbReference type="Pfam" id="PF09397">
    <property type="entry name" value="FtsK_gamma"/>
    <property type="match status" value="1"/>
</dbReference>
<evidence type="ECO:0000313" key="4">
    <source>
        <dbReference type="Proteomes" id="UP001500121"/>
    </source>
</evidence>
<proteinExistence type="predicted"/>
<dbReference type="EMBL" id="BAABLP010000002">
    <property type="protein sequence ID" value="GAA4742684.1"/>
    <property type="molecule type" value="Genomic_DNA"/>
</dbReference>
<evidence type="ECO:0000313" key="3">
    <source>
        <dbReference type="EMBL" id="GAA4742684.1"/>
    </source>
</evidence>
<dbReference type="Proteomes" id="UP001500121">
    <property type="component" value="Unassembled WGS sequence"/>
</dbReference>
<dbReference type="SMART" id="SM00843">
    <property type="entry name" value="Ftsk_gamma"/>
    <property type="match status" value="1"/>
</dbReference>
<reference evidence="4" key="1">
    <citation type="journal article" date="2019" name="Int. J. Syst. Evol. Microbiol.">
        <title>The Global Catalogue of Microorganisms (GCM) 10K type strain sequencing project: providing services to taxonomists for standard genome sequencing and annotation.</title>
        <authorList>
            <consortium name="The Broad Institute Genomics Platform"/>
            <consortium name="The Broad Institute Genome Sequencing Center for Infectious Disease"/>
            <person name="Wu L."/>
            <person name="Ma J."/>
        </authorList>
    </citation>
    <scope>NUCLEOTIDE SEQUENCE [LARGE SCALE GENOMIC DNA]</scope>
    <source>
        <strain evidence="4">JCM 19015</strain>
    </source>
</reference>
<dbReference type="Gene3D" id="1.10.10.10">
    <property type="entry name" value="Winged helix-like DNA-binding domain superfamily/Winged helix DNA-binding domain"/>
    <property type="match status" value="1"/>
</dbReference>
<evidence type="ECO:0000259" key="2">
    <source>
        <dbReference type="SMART" id="SM00843"/>
    </source>
</evidence>
<dbReference type="SUPFAM" id="SSF46785">
    <property type="entry name" value="Winged helix' DNA-binding domain"/>
    <property type="match status" value="1"/>
</dbReference>
<dbReference type="InterPro" id="IPR036388">
    <property type="entry name" value="WH-like_DNA-bd_sf"/>
</dbReference>
<evidence type="ECO:0000256" key="1">
    <source>
        <dbReference type="SAM" id="Phobius"/>
    </source>
</evidence>
<protein>
    <recommendedName>
        <fullName evidence="2">FtsK gamma domain-containing protein</fullName>
    </recommendedName>
</protein>
<gene>
    <name evidence="3" type="ORF">GCM10025783_12620</name>
</gene>
<accession>A0ABP8YZY9</accession>
<comment type="caution">
    <text evidence="3">The sequence shown here is derived from an EMBL/GenBank/DDBJ whole genome shotgun (WGS) entry which is preliminary data.</text>
</comment>
<keyword evidence="1" id="KW-0472">Membrane</keyword>
<name>A0ABP8YZY9_9MICO</name>
<keyword evidence="1" id="KW-0812">Transmembrane</keyword>
<dbReference type="InterPro" id="IPR036390">
    <property type="entry name" value="WH_DNA-bd_sf"/>
</dbReference>